<feature type="domain" description="PX" evidence="12">
    <location>
        <begin position="162"/>
        <end position="276"/>
    </location>
</feature>
<dbReference type="RefSeq" id="XP_040722497.1">
    <property type="nucleotide sequence ID" value="XM_040870087.1"/>
</dbReference>
<dbReference type="GO" id="GO:0005768">
    <property type="term" value="C:endosome"/>
    <property type="evidence" value="ECO:0007669"/>
    <property type="project" value="TreeGrafter"/>
</dbReference>
<keyword evidence="10" id="KW-0175">Coiled coil</keyword>
<dbReference type="InterPro" id="IPR028662">
    <property type="entry name" value="SNX8/Mvp1"/>
</dbReference>
<dbReference type="CDD" id="cd06866">
    <property type="entry name" value="PX_SNX8_Mvp1p_like"/>
    <property type="match status" value="1"/>
</dbReference>
<dbReference type="OMA" id="SSPWDMP"/>
<dbReference type="SUPFAM" id="SSF64268">
    <property type="entry name" value="PX domain"/>
    <property type="match status" value="1"/>
</dbReference>
<evidence type="ECO:0000256" key="11">
    <source>
        <dbReference type="SAM" id="MobiDB-lite"/>
    </source>
</evidence>
<feature type="compositionally biased region" description="Low complexity" evidence="11">
    <location>
        <begin position="96"/>
        <end position="107"/>
    </location>
</feature>
<dbReference type="GO" id="GO:0016020">
    <property type="term" value="C:membrane"/>
    <property type="evidence" value="ECO:0007669"/>
    <property type="project" value="UniProtKB-SubCell"/>
</dbReference>
<dbReference type="InterPro" id="IPR036871">
    <property type="entry name" value="PX_dom_sf"/>
</dbReference>
<dbReference type="InterPro" id="IPR001683">
    <property type="entry name" value="PX_dom"/>
</dbReference>
<dbReference type="GO" id="GO:0006623">
    <property type="term" value="P:protein targeting to vacuole"/>
    <property type="evidence" value="ECO:0007669"/>
    <property type="project" value="TreeGrafter"/>
</dbReference>
<evidence type="ECO:0000256" key="7">
    <source>
        <dbReference type="ARBA" id="ARBA00022927"/>
    </source>
</evidence>
<evidence type="ECO:0000256" key="6">
    <source>
        <dbReference type="ARBA" id="ARBA00022490"/>
    </source>
</evidence>
<protein>
    <recommendedName>
        <fullName evidence="4">Sorting nexin MVP1</fullName>
    </recommendedName>
    <alternativeName>
        <fullName evidence="9">Sorting nexin mvp1</fullName>
    </alternativeName>
</protein>
<dbReference type="Pfam" id="PF00787">
    <property type="entry name" value="PX"/>
    <property type="match status" value="1"/>
</dbReference>
<dbReference type="FunFam" id="3.30.1520.10:FF:000042">
    <property type="entry name" value="Sorting nexin mvp1"/>
    <property type="match status" value="1"/>
</dbReference>
<dbReference type="GO" id="GO:0005829">
    <property type="term" value="C:cytosol"/>
    <property type="evidence" value="ECO:0007669"/>
    <property type="project" value="GOC"/>
</dbReference>
<accession>A0A1Y2EXT3</accession>
<keyword evidence="14" id="KW-1185">Reference proteome</keyword>
<evidence type="ECO:0000256" key="4">
    <source>
        <dbReference type="ARBA" id="ARBA00014268"/>
    </source>
</evidence>
<evidence type="ECO:0000256" key="1">
    <source>
        <dbReference type="ARBA" id="ARBA00004287"/>
    </source>
</evidence>
<dbReference type="GO" id="GO:0032266">
    <property type="term" value="F:phosphatidylinositol-3-phosphate binding"/>
    <property type="evidence" value="ECO:0007669"/>
    <property type="project" value="TreeGrafter"/>
</dbReference>
<dbReference type="InterPro" id="IPR045734">
    <property type="entry name" value="Snx8_BAR_dom"/>
</dbReference>
<evidence type="ECO:0000256" key="8">
    <source>
        <dbReference type="ARBA" id="ARBA00023136"/>
    </source>
</evidence>
<feature type="compositionally biased region" description="Polar residues" evidence="11">
    <location>
        <begin position="108"/>
        <end position="130"/>
    </location>
</feature>
<comment type="similarity">
    <text evidence="3">Belongs to the sorting nexin family.</text>
</comment>
<comment type="subcellular location">
    <subcellularLocation>
        <location evidence="2">Cytoplasm</location>
    </subcellularLocation>
    <subcellularLocation>
        <location evidence="1">Membrane</location>
        <topology evidence="1">Peripheral membrane protein</topology>
        <orientation evidence="1">Cytoplasmic side</orientation>
    </subcellularLocation>
</comment>
<dbReference type="GO" id="GO:0042147">
    <property type="term" value="P:retrograde transport, endosome to Golgi"/>
    <property type="evidence" value="ECO:0007669"/>
    <property type="project" value="InterPro"/>
</dbReference>
<evidence type="ECO:0000313" key="14">
    <source>
        <dbReference type="Proteomes" id="UP000193685"/>
    </source>
</evidence>
<dbReference type="PROSITE" id="PS50195">
    <property type="entry name" value="PX"/>
    <property type="match status" value="1"/>
</dbReference>
<dbReference type="InterPro" id="IPR035704">
    <property type="entry name" value="SNX8/Mvp1_PX"/>
</dbReference>
<sequence length="537" mass="59886">MSSFKELLKAAHISDSDAETVLALVLPGESSTAGLPRAKLNVALALVALSQQGEELTLDAVDDLRHRRLPVPKLATKEQKAQEAPSEIKPASPTKAPVQAAQAPVPQRQTAEEPSTASTTDDPWSNGSSSRSHHYDESPSVPEATTATPSYTSPAVQGSLDFDAITVTTLEGKEGMPLWKHLNYAIKSAKRKSNVVRRYSDFAWLLECLLKKYPFRQVPLLPPKRLAVNGIYIRIDAGFLEKRRRGLSRFANALERHPVFKIDQLVTTFLTVPTELAVWRKQASISVQEEFEDRYLAPDLEASLPQGIDDWMYKTRVALAPAIESFTSLVVTQERLIKRQEVAGTDHLRLSLTLNTFCEQQGATYDVLGKEHGPGIVRGLQALSRHHTTAQQTMEQECRALEDAVLEDLKRHRDTLTAMHELFVRHAKYAGDNVSALEKRIAAAKTKLHALDNKVDAKENDKAKLRESIQSDQNTIVKLMSRRVFVRECVWHELQVFEAQQVHISRLVNDLAGLRADFAKRLLDLAVKLQGDVEGMP</sequence>
<comment type="caution">
    <text evidence="13">The sequence shown here is derived from an EMBL/GenBank/DDBJ whole genome shotgun (WGS) entry which is preliminary data.</text>
</comment>
<keyword evidence="5" id="KW-0813">Transport</keyword>
<dbReference type="SMART" id="SM00312">
    <property type="entry name" value="PX"/>
    <property type="match status" value="1"/>
</dbReference>
<organism evidence="13 14">
    <name type="scientific">Protomyces lactucae-debilis</name>
    <dbReference type="NCBI Taxonomy" id="2754530"/>
    <lineage>
        <taxon>Eukaryota</taxon>
        <taxon>Fungi</taxon>
        <taxon>Dikarya</taxon>
        <taxon>Ascomycota</taxon>
        <taxon>Taphrinomycotina</taxon>
        <taxon>Taphrinomycetes</taxon>
        <taxon>Taphrinales</taxon>
        <taxon>Protomycetaceae</taxon>
        <taxon>Protomyces</taxon>
    </lineage>
</organism>
<evidence type="ECO:0000256" key="5">
    <source>
        <dbReference type="ARBA" id="ARBA00022448"/>
    </source>
</evidence>
<dbReference type="Proteomes" id="UP000193685">
    <property type="component" value="Unassembled WGS sequence"/>
</dbReference>
<feature type="coiled-coil region" evidence="10">
    <location>
        <begin position="434"/>
        <end position="475"/>
    </location>
</feature>
<evidence type="ECO:0000256" key="10">
    <source>
        <dbReference type="SAM" id="Coils"/>
    </source>
</evidence>
<feature type="compositionally biased region" description="Low complexity" evidence="11">
    <location>
        <begin position="144"/>
        <end position="153"/>
    </location>
</feature>
<name>A0A1Y2EXT3_PROLT</name>
<dbReference type="Pfam" id="PF19566">
    <property type="entry name" value="Snx8_BAR_dom"/>
    <property type="match status" value="1"/>
</dbReference>
<dbReference type="EMBL" id="MCFI01000024">
    <property type="protein sequence ID" value="ORY76044.1"/>
    <property type="molecule type" value="Genomic_DNA"/>
</dbReference>
<evidence type="ECO:0000256" key="9">
    <source>
        <dbReference type="ARBA" id="ARBA00072009"/>
    </source>
</evidence>
<evidence type="ECO:0000256" key="3">
    <source>
        <dbReference type="ARBA" id="ARBA00010883"/>
    </source>
</evidence>
<gene>
    <name evidence="13" type="ORF">BCR37DRAFT_383602</name>
</gene>
<proteinExistence type="inferred from homology"/>
<dbReference type="OrthoDB" id="10064318at2759"/>
<dbReference type="STRING" id="56484.A0A1Y2EXT3"/>
<keyword evidence="8" id="KW-0472">Membrane</keyword>
<evidence type="ECO:0000313" key="13">
    <source>
        <dbReference type="EMBL" id="ORY76044.1"/>
    </source>
</evidence>
<evidence type="ECO:0000259" key="12">
    <source>
        <dbReference type="PROSITE" id="PS50195"/>
    </source>
</evidence>
<dbReference type="GeneID" id="63786686"/>
<keyword evidence="6" id="KW-0963">Cytoplasm</keyword>
<dbReference type="AlphaFoldDB" id="A0A1Y2EXT3"/>
<reference evidence="13 14" key="1">
    <citation type="submission" date="2016-07" db="EMBL/GenBank/DDBJ databases">
        <title>Pervasive Adenine N6-methylation of Active Genes in Fungi.</title>
        <authorList>
            <consortium name="DOE Joint Genome Institute"/>
            <person name="Mondo S.J."/>
            <person name="Dannebaum R.O."/>
            <person name="Kuo R.C."/>
            <person name="Labutti K."/>
            <person name="Haridas S."/>
            <person name="Kuo A."/>
            <person name="Salamov A."/>
            <person name="Ahrendt S.R."/>
            <person name="Lipzen A."/>
            <person name="Sullivan W."/>
            <person name="Andreopoulos W.B."/>
            <person name="Clum A."/>
            <person name="Lindquist E."/>
            <person name="Daum C."/>
            <person name="Ramamoorthy G.K."/>
            <person name="Gryganskyi A."/>
            <person name="Culley D."/>
            <person name="Magnuson J.K."/>
            <person name="James T.Y."/>
            <person name="O'Malley M.A."/>
            <person name="Stajich J.E."/>
            <person name="Spatafora J.W."/>
            <person name="Visel A."/>
            <person name="Grigoriev I.V."/>
        </authorList>
    </citation>
    <scope>NUCLEOTIDE SEQUENCE [LARGE SCALE GENOMIC DNA]</scope>
    <source>
        <strain evidence="13 14">12-1054</strain>
    </source>
</reference>
<dbReference type="PANTHER" id="PTHR47554">
    <property type="entry name" value="SORTING NEXIN MVP1"/>
    <property type="match status" value="1"/>
</dbReference>
<dbReference type="Gene3D" id="3.30.1520.10">
    <property type="entry name" value="Phox-like domain"/>
    <property type="match status" value="1"/>
</dbReference>
<dbReference type="PANTHER" id="PTHR47554:SF1">
    <property type="entry name" value="SORTING NEXIN MVP1"/>
    <property type="match status" value="1"/>
</dbReference>
<evidence type="ECO:0000256" key="2">
    <source>
        <dbReference type="ARBA" id="ARBA00004496"/>
    </source>
</evidence>
<feature type="region of interest" description="Disordered" evidence="11">
    <location>
        <begin position="72"/>
        <end position="153"/>
    </location>
</feature>
<keyword evidence="7" id="KW-0653">Protein transport</keyword>